<dbReference type="Proteomes" id="UP001218188">
    <property type="component" value="Unassembled WGS sequence"/>
</dbReference>
<gene>
    <name evidence="1" type="ORF">C8F04DRAFT_1228916</name>
</gene>
<reference evidence="1" key="1">
    <citation type="submission" date="2023-03" db="EMBL/GenBank/DDBJ databases">
        <title>Massive genome expansion in bonnet fungi (Mycena s.s.) driven by repeated elements and novel gene families across ecological guilds.</title>
        <authorList>
            <consortium name="Lawrence Berkeley National Laboratory"/>
            <person name="Harder C.B."/>
            <person name="Miyauchi S."/>
            <person name="Viragh M."/>
            <person name="Kuo A."/>
            <person name="Thoen E."/>
            <person name="Andreopoulos B."/>
            <person name="Lu D."/>
            <person name="Skrede I."/>
            <person name="Drula E."/>
            <person name="Henrissat B."/>
            <person name="Morin E."/>
            <person name="Kohler A."/>
            <person name="Barry K."/>
            <person name="LaButti K."/>
            <person name="Morin E."/>
            <person name="Salamov A."/>
            <person name="Lipzen A."/>
            <person name="Mereny Z."/>
            <person name="Hegedus B."/>
            <person name="Baldrian P."/>
            <person name="Stursova M."/>
            <person name="Weitz H."/>
            <person name="Taylor A."/>
            <person name="Grigoriev I.V."/>
            <person name="Nagy L.G."/>
            <person name="Martin F."/>
            <person name="Kauserud H."/>
        </authorList>
    </citation>
    <scope>NUCLEOTIDE SEQUENCE</scope>
    <source>
        <strain evidence="1">CBHHK200</strain>
    </source>
</reference>
<protein>
    <submittedName>
        <fullName evidence="1">Uncharacterized protein</fullName>
    </submittedName>
</protein>
<evidence type="ECO:0000313" key="2">
    <source>
        <dbReference type="Proteomes" id="UP001218188"/>
    </source>
</evidence>
<dbReference type="EMBL" id="JARJCM010000008">
    <property type="protein sequence ID" value="KAJ7044066.1"/>
    <property type="molecule type" value="Genomic_DNA"/>
</dbReference>
<organism evidence="1 2">
    <name type="scientific">Mycena alexandri</name>
    <dbReference type="NCBI Taxonomy" id="1745969"/>
    <lineage>
        <taxon>Eukaryota</taxon>
        <taxon>Fungi</taxon>
        <taxon>Dikarya</taxon>
        <taxon>Basidiomycota</taxon>
        <taxon>Agaricomycotina</taxon>
        <taxon>Agaricomycetes</taxon>
        <taxon>Agaricomycetidae</taxon>
        <taxon>Agaricales</taxon>
        <taxon>Marasmiineae</taxon>
        <taxon>Mycenaceae</taxon>
        <taxon>Mycena</taxon>
    </lineage>
</organism>
<keyword evidence="2" id="KW-1185">Reference proteome</keyword>
<accession>A0AAD6TEW4</accession>
<name>A0AAD6TEW4_9AGAR</name>
<proteinExistence type="predicted"/>
<evidence type="ECO:0000313" key="1">
    <source>
        <dbReference type="EMBL" id="KAJ7044066.1"/>
    </source>
</evidence>
<sequence>MLFHYPRTRPEASSNAAAAQFASPAVTLLPEHKLTHVVKSNDAPLDSEIPFIRDFVSNEQNRVVTLYGQIESLQSTLVQLTQKRGEAVERVRQHRAVISAVRQMPPELLCEIFVSRLLDSSANADDEIQTEPPWYFPVLEECGGLTPRPLGFHRVQLLRSGDADLDIHLLDVRAKALAQLDLPRGKQPQMCATLVNGRLD</sequence>
<dbReference type="AlphaFoldDB" id="A0AAD6TEW4"/>
<comment type="caution">
    <text evidence="1">The sequence shown here is derived from an EMBL/GenBank/DDBJ whole genome shotgun (WGS) entry which is preliminary data.</text>
</comment>